<feature type="chain" id="PRO_5017316647" evidence="1">
    <location>
        <begin position="20"/>
        <end position="321"/>
    </location>
</feature>
<reference evidence="2" key="1">
    <citation type="submission" date="2018-08" db="EMBL/GenBank/DDBJ databases">
        <title>Draft genome sequence of azole-resistant Aspergillus thermomutatus (Neosartorya pseudofischeri) strain HMR AF 39, isolated from a human nasal aspirate.</title>
        <authorList>
            <person name="Parent-Michaud M."/>
            <person name="Dufresne P.J."/>
            <person name="Fournier E."/>
            <person name="Martineau C."/>
            <person name="Moreira S."/>
            <person name="Perkins V."/>
            <person name="De Repentigny L."/>
            <person name="Dufresne S.F."/>
        </authorList>
    </citation>
    <scope>NUCLEOTIDE SEQUENCE [LARGE SCALE GENOMIC DNA]</scope>
    <source>
        <strain evidence="2">HMR AF 39</strain>
    </source>
</reference>
<dbReference type="VEuPathDB" id="FungiDB:CDV56_103214"/>
<organism evidence="2 3">
    <name type="scientific">Aspergillus thermomutatus</name>
    <name type="common">Neosartorya pseudofischeri</name>
    <dbReference type="NCBI Taxonomy" id="41047"/>
    <lineage>
        <taxon>Eukaryota</taxon>
        <taxon>Fungi</taxon>
        <taxon>Dikarya</taxon>
        <taxon>Ascomycota</taxon>
        <taxon>Pezizomycotina</taxon>
        <taxon>Eurotiomycetes</taxon>
        <taxon>Eurotiomycetidae</taxon>
        <taxon>Eurotiales</taxon>
        <taxon>Aspergillaceae</taxon>
        <taxon>Aspergillus</taxon>
        <taxon>Aspergillus subgen. Fumigati</taxon>
    </lineage>
</organism>
<dbReference type="RefSeq" id="XP_026611934.1">
    <property type="nucleotide sequence ID" value="XM_026756833.1"/>
</dbReference>
<evidence type="ECO:0000313" key="3">
    <source>
        <dbReference type="Proteomes" id="UP000215305"/>
    </source>
</evidence>
<dbReference type="EMBL" id="NKHU02000199">
    <property type="protein sequence ID" value="RHZ48371.1"/>
    <property type="molecule type" value="Genomic_DNA"/>
</dbReference>
<sequence length="321" mass="35665">MTMPWILLPLFALLPLSLSRREEGGTQFITYNGTIAGHFTHPASAPPGCPTYYFDSLRSSFIGIDVNPPWDTNPLYFDLEHRGQEVDSCILVGCTADPIYNLVFATVHYLCFADTGHPCGNIEYDYHFAPQEDLDLTKSTMVEYDWGDAGKGYSIAGDQSTFRGNGTPLNSFDFQRPDNYSWQQGCADELKFQWNSTTPFTYAVNFTNTTAEVLFSLTAPLGSVTFSFSGTRVDRNSAGSPIVEPYNNGNYTPIALNTSNPMEPTFNFINGSQFIWKNYSHGEWSAVATSATGLSIDKNLALWLKWLWLLFMVGTGGLLSL</sequence>
<gene>
    <name evidence="2" type="ORF">CDV56_103214</name>
</gene>
<evidence type="ECO:0000256" key="1">
    <source>
        <dbReference type="SAM" id="SignalP"/>
    </source>
</evidence>
<evidence type="ECO:0000313" key="2">
    <source>
        <dbReference type="EMBL" id="RHZ48371.1"/>
    </source>
</evidence>
<dbReference type="AlphaFoldDB" id="A0A397GBN7"/>
<protein>
    <submittedName>
        <fullName evidence="2">Uncharacterized protein</fullName>
    </submittedName>
</protein>
<dbReference type="GeneID" id="38125188"/>
<comment type="caution">
    <text evidence="2">The sequence shown here is derived from an EMBL/GenBank/DDBJ whole genome shotgun (WGS) entry which is preliminary data.</text>
</comment>
<accession>A0A397GBN7</accession>
<keyword evidence="1" id="KW-0732">Signal</keyword>
<proteinExistence type="predicted"/>
<name>A0A397GBN7_ASPTH</name>
<feature type="signal peptide" evidence="1">
    <location>
        <begin position="1"/>
        <end position="19"/>
    </location>
</feature>
<keyword evidence="3" id="KW-1185">Reference proteome</keyword>
<dbReference type="Proteomes" id="UP000215305">
    <property type="component" value="Unassembled WGS sequence"/>
</dbReference>
<dbReference type="OrthoDB" id="3792661at2759"/>